<reference evidence="2 3" key="1">
    <citation type="submission" date="2020-08" db="EMBL/GenBank/DDBJ databases">
        <title>Genomic Encyclopedia of Type Strains, Phase IV (KMG-V): Genome sequencing to study the core and pangenomes of soil and plant-associated prokaryotes.</title>
        <authorList>
            <person name="Whitman W."/>
        </authorList>
    </citation>
    <scope>NUCLEOTIDE SEQUENCE [LARGE SCALE GENOMIC DNA]</scope>
    <source>
        <strain evidence="2 3">JPY158</strain>
    </source>
</reference>
<feature type="compositionally biased region" description="Basic residues" evidence="1">
    <location>
        <begin position="56"/>
        <end position="72"/>
    </location>
</feature>
<keyword evidence="3" id="KW-1185">Reference proteome</keyword>
<gene>
    <name evidence="2" type="ORF">HDG40_000179</name>
</gene>
<name>A0A7W8Q1J8_PARAM</name>
<feature type="region of interest" description="Disordered" evidence="1">
    <location>
        <begin position="46"/>
        <end position="72"/>
    </location>
</feature>
<protein>
    <submittedName>
        <fullName evidence="2">Uncharacterized protein</fullName>
    </submittedName>
</protein>
<dbReference type="Proteomes" id="UP000592780">
    <property type="component" value="Unassembled WGS sequence"/>
</dbReference>
<evidence type="ECO:0000313" key="2">
    <source>
        <dbReference type="EMBL" id="MBB5422038.1"/>
    </source>
</evidence>
<organism evidence="2 3">
    <name type="scientific">Paraburkholderia atlantica</name>
    <dbReference type="NCBI Taxonomy" id="2654982"/>
    <lineage>
        <taxon>Bacteria</taxon>
        <taxon>Pseudomonadati</taxon>
        <taxon>Pseudomonadota</taxon>
        <taxon>Betaproteobacteria</taxon>
        <taxon>Burkholderiales</taxon>
        <taxon>Burkholderiaceae</taxon>
        <taxon>Paraburkholderia</taxon>
    </lineage>
</organism>
<comment type="caution">
    <text evidence="2">The sequence shown here is derived from an EMBL/GenBank/DDBJ whole genome shotgun (WGS) entry which is preliminary data.</text>
</comment>
<dbReference type="AlphaFoldDB" id="A0A7W8Q1J8"/>
<sequence length="99" mass="10818">MPALARALALTPRDPLDPRIVFWAPMNEPGCSGNGSLQNTRAVMMNDAPGGAVGSKPRRRRRPTKKQTRRSGKIRCAAFVLCKPFSKFGQLISQTKSPP</sequence>
<evidence type="ECO:0000256" key="1">
    <source>
        <dbReference type="SAM" id="MobiDB-lite"/>
    </source>
</evidence>
<dbReference type="EMBL" id="JACHDD010000001">
    <property type="protein sequence ID" value="MBB5422038.1"/>
    <property type="molecule type" value="Genomic_DNA"/>
</dbReference>
<evidence type="ECO:0000313" key="3">
    <source>
        <dbReference type="Proteomes" id="UP000592780"/>
    </source>
</evidence>
<accession>A0A7W8Q1J8</accession>
<dbReference type="RefSeq" id="WP_184128151.1">
    <property type="nucleotide sequence ID" value="NZ_JACHDD010000001.1"/>
</dbReference>
<proteinExistence type="predicted"/>